<organism evidence="4 5">
    <name type="scientific">Stappia albiluteola</name>
    <dbReference type="NCBI Taxonomy" id="2758565"/>
    <lineage>
        <taxon>Bacteria</taxon>
        <taxon>Pseudomonadati</taxon>
        <taxon>Pseudomonadota</taxon>
        <taxon>Alphaproteobacteria</taxon>
        <taxon>Hyphomicrobiales</taxon>
        <taxon>Stappiaceae</taxon>
        <taxon>Stappia</taxon>
    </lineage>
</organism>
<dbReference type="HAMAP" id="MF_00649">
    <property type="entry name" value="DNA_gyrase_inhibitor_YacG"/>
    <property type="match status" value="1"/>
</dbReference>
<proteinExistence type="inferred from homology"/>
<sequence length="81" mass="9132">MSDEAEKGEAGKTETAFRRARPCPVCSKLSAERFHPFCSKRCADVDLNRWLSGSYTVPVVEMEPEDFDELERELGKAVKHG</sequence>
<dbReference type="InterPro" id="IPR005584">
    <property type="entry name" value="DNA_gyrase_inhibitor_YacG"/>
</dbReference>
<evidence type="ECO:0000256" key="3">
    <source>
        <dbReference type="HAMAP-Rule" id="MF_00649"/>
    </source>
</evidence>
<evidence type="ECO:0000313" key="5">
    <source>
        <dbReference type="Proteomes" id="UP000541109"/>
    </source>
</evidence>
<dbReference type="PANTHER" id="PTHR36150:SF1">
    <property type="entry name" value="DNA GYRASE INHIBITOR YACG"/>
    <property type="match status" value="1"/>
</dbReference>
<keyword evidence="1 3" id="KW-0479">Metal-binding</keyword>
<comment type="similarity">
    <text evidence="3">Belongs to the DNA gyrase inhibitor YacG family.</text>
</comment>
<dbReference type="GO" id="GO:0008657">
    <property type="term" value="F:DNA topoisomerase type II (double strand cut, ATP-hydrolyzing) inhibitor activity"/>
    <property type="evidence" value="ECO:0007669"/>
    <property type="project" value="UniProtKB-UniRule"/>
</dbReference>
<dbReference type="Gene3D" id="3.30.50.10">
    <property type="entry name" value="Erythroid Transcription Factor GATA-1, subunit A"/>
    <property type="match status" value="1"/>
</dbReference>
<comment type="function">
    <text evidence="3">Inhibits all the catalytic activities of DNA gyrase by preventing its interaction with DNA. Acts by binding directly to the C-terminal domain of GyrB, which probably disrupts DNA binding by the gyrase.</text>
</comment>
<dbReference type="PANTHER" id="PTHR36150">
    <property type="entry name" value="DNA GYRASE INHIBITOR YACG"/>
    <property type="match status" value="1"/>
</dbReference>
<name>A0A839AHI4_9HYPH</name>
<dbReference type="RefSeq" id="WP_182166230.1">
    <property type="nucleotide sequence ID" value="NZ_JACFXV010000058.1"/>
</dbReference>
<gene>
    <name evidence="3 4" type="primary">yacG</name>
    <name evidence="4" type="ORF">H2509_13845</name>
</gene>
<dbReference type="GO" id="GO:0006355">
    <property type="term" value="P:regulation of DNA-templated transcription"/>
    <property type="evidence" value="ECO:0007669"/>
    <property type="project" value="InterPro"/>
</dbReference>
<dbReference type="Pfam" id="PF03884">
    <property type="entry name" value="YacG"/>
    <property type="match status" value="1"/>
</dbReference>
<dbReference type="NCBIfam" id="NF002362">
    <property type="entry name" value="PRK01343.1"/>
    <property type="match status" value="1"/>
</dbReference>
<dbReference type="EMBL" id="JACFXV010000058">
    <property type="protein sequence ID" value="MBA5778207.1"/>
    <property type="molecule type" value="Genomic_DNA"/>
</dbReference>
<evidence type="ECO:0000313" key="4">
    <source>
        <dbReference type="EMBL" id="MBA5778207.1"/>
    </source>
</evidence>
<evidence type="ECO:0000256" key="2">
    <source>
        <dbReference type="ARBA" id="ARBA00022833"/>
    </source>
</evidence>
<dbReference type="Proteomes" id="UP000541109">
    <property type="component" value="Unassembled WGS sequence"/>
</dbReference>
<comment type="cofactor">
    <cofactor evidence="3">
        <name>Zn(2+)</name>
        <dbReference type="ChEBI" id="CHEBI:29105"/>
    </cofactor>
    <text evidence="3">Binds 1 zinc ion.</text>
</comment>
<dbReference type="GO" id="GO:0008270">
    <property type="term" value="F:zinc ion binding"/>
    <property type="evidence" value="ECO:0007669"/>
    <property type="project" value="UniProtKB-UniRule"/>
</dbReference>
<reference evidence="4 5" key="1">
    <citation type="submission" date="2020-07" db="EMBL/GenBank/DDBJ databases">
        <title>Stappia sp., F7233, whole genome shotgun sequencing project.</title>
        <authorList>
            <person name="Jiang S."/>
            <person name="Liu Z.W."/>
            <person name="Du Z.J."/>
        </authorList>
    </citation>
    <scope>NUCLEOTIDE SEQUENCE [LARGE SCALE GENOMIC DNA]</scope>
    <source>
        <strain evidence="4 5">F7233</strain>
    </source>
</reference>
<dbReference type="AlphaFoldDB" id="A0A839AHI4"/>
<protein>
    <recommendedName>
        <fullName evidence="3">DNA gyrase inhibitor YacG</fullName>
    </recommendedName>
</protein>
<accession>A0A839AHI4</accession>
<dbReference type="SUPFAM" id="SSF57716">
    <property type="entry name" value="Glucocorticoid receptor-like (DNA-binding domain)"/>
    <property type="match status" value="1"/>
</dbReference>
<feature type="binding site" evidence="3">
    <location>
        <position position="42"/>
    </location>
    <ligand>
        <name>Zn(2+)</name>
        <dbReference type="ChEBI" id="CHEBI:29105"/>
    </ligand>
</feature>
<comment type="subunit">
    <text evidence="3">Interacts with GyrB.</text>
</comment>
<feature type="binding site" evidence="3">
    <location>
        <position position="23"/>
    </location>
    <ligand>
        <name>Zn(2+)</name>
        <dbReference type="ChEBI" id="CHEBI:29105"/>
    </ligand>
</feature>
<feature type="binding site" evidence="3">
    <location>
        <position position="26"/>
    </location>
    <ligand>
        <name>Zn(2+)</name>
        <dbReference type="ChEBI" id="CHEBI:29105"/>
    </ligand>
</feature>
<evidence type="ECO:0000256" key="1">
    <source>
        <dbReference type="ARBA" id="ARBA00022723"/>
    </source>
</evidence>
<feature type="binding site" evidence="3">
    <location>
        <position position="38"/>
    </location>
    <ligand>
        <name>Zn(2+)</name>
        <dbReference type="ChEBI" id="CHEBI:29105"/>
    </ligand>
</feature>
<dbReference type="InterPro" id="IPR013088">
    <property type="entry name" value="Znf_NHR/GATA"/>
</dbReference>
<comment type="caution">
    <text evidence="4">The sequence shown here is derived from an EMBL/GenBank/DDBJ whole genome shotgun (WGS) entry which is preliminary data.</text>
</comment>
<keyword evidence="5" id="KW-1185">Reference proteome</keyword>
<keyword evidence="2 3" id="KW-0862">Zinc</keyword>